<dbReference type="InterPro" id="IPR003697">
    <property type="entry name" value="Maf-like"/>
</dbReference>
<dbReference type="PANTHER" id="PTHR43213">
    <property type="entry name" value="BIFUNCTIONAL DTTP/UTP PYROPHOSPHATASE/METHYLTRANSFERASE PROTEIN-RELATED"/>
    <property type="match status" value="1"/>
</dbReference>
<dbReference type="NCBIfam" id="TIGR00172">
    <property type="entry name" value="maf"/>
    <property type="match status" value="1"/>
</dbReference>
<dbReference type="InterPro" id="IPR029001">
    <property type="entry name" value="ITPase-like_fam"/>
</dbReference>
<dbReference type="GO" id="GO:0009117">
    <property type="term" value="P:nucleotide metabolic process"/>
    <property type="evidence" value="ECO:0007669"/>
    <property type="project" value="UniProtKB-KW"/>
</dbReference>
<gene>
    <name evidence="4" type="primary">maf</name>
    <name evidence="4" type="ORF">IAG03_10630</name>
</gene>
<sequence>MNTTVSMILASASPRRKELLRYLVPHFEVMPADIDEETLPTTCSLFEQPLYLAEKKAAALATQHPDALILGCDTAVFASGVILGKPKSERDAFRMLRMLSGKTHTVVTGCCLQQNNRKRVFCEKTAVTFYPLTDTEIDAYLATGEPFDKAGAYGIQGYGRCLVREIHGCYDNVVGLPVARLKRELEAFLSSIDVNF</sequence>
<accession>A0A926DAU1</accession>
<comment type="catalytic activity">
    <reaction evidence="3">
        <text>dTTP + H2O = dTMP + diphosphate + H(+)</text>
        <dbReference type="Rhea" id="RHEA:28534"/>
        <dbReference type="ChEBI" id="CHEBI:15377"/>
        <dbReference type="ChEBI" id="CHEBI:15378"/>
        <dbReference type="ChEBI" id="CHEBI:33019"/>
        <dbReference type="ChEBI" id="CHEBI:37568"/>
        <dbReference type="ChEBI" id="CHEBI:63528"/>
        <dbReference type="EC" id="3.6.1.9"/>
    </reaction>
</comment>
<feature type="site" description="Important for substrate specificity" evidence="3">
    <location>
        <position position="15"/>
    </location>
</feature>
<protein>
    <recommendedName>
        <fullName evidence="3">dTTP/UTP pyrophosphatase</fullName>
        <shortName evidence="3">dTTPase/UTPase</shortName>
        <ecNumber evidence="3">3.6.1.9</ecNumber>
    </recommendedName>
    <alternativeName>
        <fullName evidence="3">Nucleoside triphosphate pyrophosphatase</fullName>
    </alternativeName>
    <alternativeName>
        <fullName evidence="3">Nucleotide pyrophosphatase</fullName>
        <shortName evidence="3">Nucleotide PPase</shortName>
    </alternativeName>
</protein>
<dbReference type="Gene3D" id="3.90.950.10">
    <property type="match status" value="1"/>
</dbReference>
<name>A0A926DAU1_9FIRM</name>
<dbReference type="GO" id="GO:0005737">
    <property type="term" value="C:cytoplasm"/>
    <property type="evidence" value="ECO:0007669"/>
    <property type="project" value="UniProtKB-SubCell"/>
</dbReference>
<keyword evidence="3" id="KW-0546">Nucleotide metabolism</keyword>
<comment type="cofactor">
    <cofactor evidence="1 3">
        <name>a divalent metal cation</name>
        <dbReference type="ChEBI" id="CHEBI:60240"/>
    </cofactor>
</comment>
<dbReference type="Proteomes" id="UP000651482">
    <property type="component" value="Unassembled WGS sequence"/>
</dbReference>
<comment type="caution">
    <text evidence="3">Lacks conserved residue(s) required for the propagation of feature annotation.</text>
</comment>
<feature type="site" description="Important for substrate specificity" evidence="3">
    <location>
        <position position="156"/>
    </location>
</feature>
<dbReference type="SUPFAM" id="SSF52972">
    <property type="entry name" value="ITPase-like"/>
    <property type="match status" value="1"/>
</dbReference>
<keyword evidence="3" id="KW-0963">Cytoplasm</keyword>
<comment type="similarity">
    <text evidence="3">Belongs to the Maf family. YhdE subfamily.</text>
</comment>
<evidence type="ECO:0000256" key="2">
    <source>
        <dbReference type="ARBA" id="ARBA00022801"/>
    </source>
</evidence>
<reference evidence="4" key="1">
    <citation type="submission" date="2020-08" db="EMBL/GenBank/DDBJ databases">
        <title>Genome public.</title>
        <authorList>
            <person name="Liu C."/>
            <person name="Sun Q."/>
        </authorList>
    </citation>
    <scope>NUCLEOTIDE SEQUENCE</scope>
    <source>
        <strain evidence="4">NSJ-40</strain>
    </source>
</reference>
<dbReference type="EMBL" id="JACRSN010000017">
    <property type="protein sequence ID" value="MBC8534431.1"/>
    <property type="molecule type" value="Genomic_DNA"/>
</dbReference>
<dbReference type="GO" id="GO:0047429">
    <property type="term" value="F:nucleoside triphosphate diphosphatase activity"/>
    <property type="evidence" value="ECO:0007669"/>
    <property type="project" value="UniProtKB-EC"/>
</dbReference>
<comment type="caution">
    <text evidence="4">The sequence shown here is derived from an EMBL/GenBank/DDBJ whole genome shotgun (WGS) entry which is preliminary data.</text>
</comment>
<dbReference type="HAMAP" id="MF_00528">
    <property type="entry name" value="Maf"/>
    <property type="match status" value="1"/>
</dbReference>
<dbReference type="CDD" id="cd00555">
    <property type="entry name" value="Maf"/>
    <property type="match status" value="1"/>
</dbReference>
<keyword evidence="5" id="KW-1185">Reference proteome</keyword>
<dbReference type="PIRSF" id="PIRSF006305">
    <property type="entry name" value="Maf"/>
    <property type="match status" value="1"/>
</dbReference>
<dbReference type="PANTHER" id="PTHR43213:SF5">
    <property type="entry name" value="BIFUNCTIONAL DTTP_UTP PYROPHOSPHATASE_METHYLTRANSFERASE PROTEIN-RELATED"/>
    <property type="match status" value="1"/>
</dbReference>
<evidence type="ECO:0000256" key="1">
    <source>
        <dbReference type="ARBA" id="ARBA00001968"/>
    </source>
</evidence>
<comment type="catalytic activity">
    <reaction evidence="3">
        <text>UTP + H2O = UMP + diphosphate + H(+)</text>
        <dbReference type="Rhea" id="RHEA:29395"/>
        <dbReference type="ChEBI" id="CHEBI:15377"/>
        <dbReference type="ChEBI" id="CHEBI:15378"/>
        <dbReference type="ChEBI" id="CHEBI:33019"/>
        <dbReference type="ChEBI" id="CHEBI:46398"/>
        <dbReference type="ChEBI" id="CHEBI:57865"/>
        <dbReference type="EC" id="3.6.1.9"/>
    </reaction>
</comment>
<dbReference type="EC" id="3.6.1.9" evidence="3"/>
<comment type="function">
    <text evidence="3">Nucleoside triphosphate pyrophosphatase that hydrolyzes dTTP and UTP. May have a dual role in cell division arrest and in preventing the incorporation of modified nucleotides into cellular nucleic acids.</text>
</comment>
<organism evidence="4 5">
    <name type="scientific">Yeguia hominis</name>
    <dbReference type="NCBI Taxonomy" id="2763662"/>
    <lineage>
        <taxon>Bacteria</taxon>
        <taxon>Bacillati</taxon>
        <taxon>Bacillota</taxon>
        <taxon>Clostridia</taxon>
        <taxon>Eubacteriales</taxon>
        <taxon>Yeguiaceae</taxon>
        <taxon>Yeguia</taxon>
    </lineage>
</organism>
<comment type="subcellular location">
    <subcellularLocation>
        <location evidence="3">Cytoplasm</location>
    </subcellularLocation>
</comment>
<evidence type="ECO:0000313" key="4">
    <source>
        <dbReference type="EMBL" id="MBC8534431.1"/>
    </source>
</evidence>
<evidence type="ECO:0000256" key="3">
    <source>
        <dbReference type="HAMAP-Rule" id="MF_00528"/>
    </source>
</evidence>
<proteinExistence type="inferred from homology"/>
<dbReference type="RefSeq" id="WP_249320015.1">
    <property type="nucleotide sequence ID" value="NZ_JACRSN010000017.1"/>
</dbReference>
<evidence type="ECO:0000313" key="5">
    <source>
        <dbReference type="Proteomes" id="UP000651482"/>
    </source>
</evidence>
<dbReference type="AlphaFoldDB" id="A0A926DAU1"/>
<dbReference type="Pfam" id="PF02545">
    <property type="entry name" value="Maf"/>
    <property type="match status" value="1"/>
</dbReference>
<feature type="active site" description="Proton acceptor" evidence="3">
    <location>
        <position position="73"/>
    </location>
</feature>
<keyword evidence="2 3" id="KW-0378">Hydrolase</keyword>
<feature type="site" description="Important for substrate specificity" evidence="3">
    <location>
        <position position="74"/>
    </location>
</feature>